<feature type="region of interest" description="Disordered" evidence="9">
    <location>
        <begin position="1307"/>
        <end position="1332"/>
    </location>
</feature>
<feature type="compositionally biased region" description="Polar residues" evidence="9">
    <location>
        <begin position="56"/>
        <end position="78"/>
    </location>
</feature>
<dbReference type="Gene3D" id="3.30.200.20">
    <property type="entry name" value="Phosphorylase Kinase, domain 1"/>
    <property type="match status" value="1"/>
</dbReference>
<name>A0ABP0ZRU2_9ASCO</name>
<keyword evidence="4 7" id="KW-0547">Nucleotide-binding</keyword>
<keyword evidence="6 7" id="KW-0067">ATP-binding</keyword>
<accession>A0ABP0ZRU2</accession>
<dbReference type="Gene3D" id="1.10.510.10">
    <property type="entry name" value="Transferase(Phosphotransferase) domain 1"/>
    <property type="match status" value="1"/>
</dbReference>
<dbReference type="PROSITE" id="PS00107">
    <property type="entry name" value="PROTEIN_KINASE_ATP"/>
    <property type="match status" value="1"/>
</dbReference>
<feature type="compositionally biased region" description="Polar residues" evidence="9">
    <location>
        <begin position="102"/>
        <end position="113"/>
    </location>
</feature>
<comment type="catalytic activity">
    <reaction evidence="7">
        <text>L-threonyl-[protein] + ATP = O-phospho-L-threonyl-[protein] + ADP + H(+)</text>
        <dbReference type="Rhea" id="RHEA:46608"/>
        <dbReference type="Rhea" id="RHEA-COMP:11060"/>
        <dbReference type="Rhea" id="RHEA-COMP:11605"/>
        <dbReference type="ChEBI" id="CHEBI:15378"/>
        <dbReference type="ChEBI" id="CHEBI:30013"/>
        <dbReference type="ChEBI" id="CHEBI:30616"/>
        <dbReference type="ChEBI" id="CHEBI:61977"/>
        <dbReference type="ChEBI" id="CHEBI:456216"/>
    </reaction>
</comment>
<evidence type="ECO:0000256" key="1">
    <source>
        <dbReference type="ARBA" id="ARBA00006529"/>
    </source>
</evidence>
<feature type="region of interest" description="Disordered" evidence="9">
    <location>
        <begin position="22"/>
        <end position="175"/>
    </location>
</feature>
<dbReference type="EC" id="2.7.11.-" evidence="7"/>
<dbReference type="EMBL" id="OZ022410">
    <property type="protein sequence ID" value="CAK9441225.1"/>
    <property type="molecule type" value="Genomic_DNA"/>
</dbReference>
<feature type="compositionally biased region" description="Acidic residues" evidence="9">
    <location>
        <begin position="218"/>
        <end position="228"/>
    </location>
</feature>
<feature type="region of interest" description="Disordered" evidence="9">
    <location>
        <begin position="205"/>
        <end position="238"/>
    </location>
</feature>
<protein>
    <recommendedName>
        <fullName evidence="7">MAP kinase kinase kinase</fullName>
        <ecNumber evidence="7">2.7.11.-</ecNumber>
    </recommendedName>
</protein>
<dbReference type="PANTHER" id="PTHR48016:SF32">
    <property type="entry name" value="MITOGEN-ACTIVATED PROTEIN KINASE KINASE KINASE 4"/>
    <property type="match status" value="1"/>
</dbReference>
<feature type="compositionally biased region" description="Polar residues" evidence="9">
    <location>
        <begin position="1307"/>
        <end position="1317"/>
    </location>
</feature>
<dbReference type="Proteomes" id="UP001497383">
    <property type="component" value="Chromosome 6"/>
</dbReference>
<organism evidence="11 12">
    <name type="scientific">Lodderomyces beijingensis</name>
    <dbReference type="NCBI Taxonomy" id="1775926"/>
    <lineage>
        <taxon>Eukaryota</taxon>
        <taxon>Fungi</taxon>
        <taxon>Dikarya</taxon>
        <taxon>Ascomycota</taxon>
        <taxon>Saccharomycotina</taxon>
        <taxon>Pichiomycetes</taxon>
        <taxon>Debaryomycetaceae</taxon>
        <taxon>Candida/Lodderomyces clade</taxon>
        <taxon>Lodderomyces</taxon>
    </lineage>
</organism>
<sequence length="1462" mass="164337">MGDIVSEIPGEEPTKLTAEALRKQEEQVSQQLQQLQQQGQQRKAERPPVEPHGTLQVRQAQHGSLPNSRKGSNASSKGRSSYASVSTTSSLSTSRHPSLLRAQTSNSIPTIPSHSHVKRSLSNGNNETPQSPAAPSASGVPGSPTHAPHHPSVSRSPSGGSVIRSRSRSLNQPSLHQQNAQYFAQEKSYLRKIKNQTVDDYYTKGITGADDGNRSIAEEDEDEFEDYESGSTDGGDSALLASIDEDKYQIDYSMAVSLMKNSSVNLKKITNFRNEETDDPGVIERLDWQSMLSSVLTGDVVRSEKTKIINNNNPDNPLEGYFHAAFKENIWFGIRAKIFNRTEDDQRKIVAYRRTLVEQLIEDIMQFEVSYDDPTGNPIRAQVELILDRYDEACNLWRNLAEMRNDKPACRNEEFENRVDALTAWLTITDAINRETQTLRIWIGNDELDITKSPVDTTPQSGLSSPSSSKIVKKIFDEDNKSLAERLMKEKDVHTIFRKRIFKPIAPWMIKSKDTYIRLGSMFEIMKLPDYLHDLIQICIVPMKLIKEIIIVRLGYAVKLQNPTLMMIDQMLEDVKSYITIALEVKSGIQQYKKPDPANNWMLGDLFDAEIADFDSVLLRSIRYYLSLLNKKLLDSSRSPTNFRTFKEPEELEEAWHFLKSLGYYIDGGSAVVAEEVASLTSRLNHRLLVYFNHSIRSPSSSGVHQDLTRWYSSTLDNFGQLRRKLARFTGDISRSFTNSFVFEIPPSSSQNNTKLLLDILRATNHFLVYTNTLESQGTYFFASAELTGNDVQILKILSGDYVGLEPNAKHLSFTELLRVLQASSDGDGYREEIVERDPTRHGYVLALCPQKPIVWEGAVVNVSIESVPITDLKNGQLLVVAKVPSNEMHVIQDKFLDLVSDVFTIGGGMKPVEHRCSLTKVHQELSKTNKAFFRMSLSVLDSARIALNQFKELDTRGDYQAVINNYFVFARDYGKNAARNLDSYRKSSVIMKLIQLAIDWVKFICDDCVPTDRKTFRWCVLALEFAMDMTRGVNILFLSDEQFSKLKVKVARCMSLLISHFDIMGARSSEAEKNKLLKWSSQRQNIENSSNDEYAYKLYHDELMEQIDEIEKYRASLSTDLQSAGKVIDNSDSEYQFVTLLASSFSSVSIRWQKGKYIGGGTFGQVFYAVNLDTGGSMAVKEIRFHDSSSIKQVVPQIREEMTVLEMLNHPNVVQYYGVEVHRDKVYIFMEFCEGGSLASLLTHGRIEDDMVVQVYTFQMLEGLAYLHQSGVVHRDIKPENILLDHNGVIKYVDFGAAKVIANSGRTRASTQSMRPTSAAAAAGSGGGNQQNLNSMTGTPMYMSPEVITGASTDRSGVVDIWSLGCCVLEMATGRRPWANLDNEWAIMYHIAAGHKPQLPAPDQLSAEGRRFISRCLEHDPAKRPSAVELLNDPWMLAIKQVAFGPSSDLSTPSSENGSII</sequence>
<dbReference type="PIRSF" id="PIRSF037579">
    <property type="entry name" value="MAPKKK_SSK22"/>
    <property type="match status" value="1"/>
</dbReference>
<feature type="compositionally biased region" description="Low complexity" evidence="9">
    <location>
        <begin position="151"/>
        <end position="164"/>
    </location>
</feature>
<evidence type="ECO:0000256" key="9">
    <source>
        <dbReference type="SAM" id="MobiDB-lite"/>
    </source>
</evidence>
<feature type="compositionally biased region" description="Low complexity" evidence="9">
    <location>
        <begin position="79"/>
        <end position="101"/>
    </location>
</feature>
<dbReference type="PROSITE" id="PS00108">
    <property type="entry name" value="PROTEIN_KINASE_ST"/>
    <property type="match status" value="1"/>
</dbReference>
<keyword evidence="3 7" id="KW-0808">Transferase</keyword>
<evidence type="ECO:0000259" key="10">
    <source>
        <dbReference type="PROSITE" id="PS50011"/>
    </source>
</evidence>
<evidence type="ECO:0000256" key="3">
    <source>
        <dbReference type="ARBA" id="ARBA00022679"/>
    </source>
</evidence>
<keyword evidence="12" id="KW-1185">Reference proteome</keyword>
<dbReference type="GeneID" id="92210290"/>
<feature type="compositionally biased region" description="Low complexity" evidence="9">
    <location>
        <begin position="27"/>
        <end position="41"/>
    </location>
</feature>
<dbReference type="InterPro" id="IPR011009">
    <property type="entry name" value="Kinase-like_dom_sf"/>
</dbReference>
<dbReference type="Pfam" id="PF00069">
    <property type="entry name" value="Pkinase"/>
    <property type="match status" value="1"/>
</dbReference>
<dbReference type="CDD" id="cd06626">
    <property type="entry name" value="STKc_MEKK4"/>
    <property type="match status" value="1"/>
</dbReference>
<evidence type="ECO:0000256" key="6">
    <source>
        <dbReference type="ARBA" id="ARBA00022840"/>
    </source>
</evidence>
<proteinExistence type="inferred from homology"/>
<comment type="similarity">
    <text evidence="1 7">Belongs to the protein kinase superfamily. STE Ser/Thr protein kinase family. MAP kinase kinase kinase subfamily.</text>
</comment>
<dbReference type="PROSITE" id="PS50011">
    <property type="entry name" value="PROTEIN_KINASE_DOM"/>
    <property type="match status" value="1"/>
</dbReference>
<evidence type="ECO:0000256" key="4">
    <source>
        <dbReference type="ARBA" id="ARBA00022741"/>
    </source>
</evidence>
<dbReference type="RefSeq" id="XP_066832032.1">
    <property type="nucleotide sequence ID" value="XM_066975388.1"/>
</dbReference>
<feature type="compositionally biased region" description="Polar residues" evidence="9">
    <location>
        <begin position="120"/>
        <end position="133"/>
    </location>
</feature>
<evidence type="ECO:0000313" key="12">
    <source>
        <dbReference type="Proteomes" id="UP001497383"/>
    </source>
</evidence>
<reference evidence="11 12" key="1">
    <citation type="submission" date="2024-03" db="EMBL/GenBank/DDBJ databases">
        <authorList>
            <person name="Brejova B."/>
        </authorList>
    </citation>
    <scope>NUCLEOTIDE SEQUENCE [LARGE SCALE GENOMIC DNA]</scope>
    <source>
        <strain evidence="11 12">CBS 14171</strain>
    </source>
</reference>
<feature type="binding site" evidence="8">
    <location>
        <position position="1182"/>
    </location>
    <ligand>
        <name>ATP</name>
        <dbReference type="ChEBI" id="CHEBI:30616"/>
    </ligand>
</feature>
<evidence type="ECO:0000256" key="2">
    <source>
        <dbReference type="ARBA" id="ARBA00022527"/>
    </source>
</evidence>
<gene>
    <name evidence="11" type="ORF">LODBEIA_P50940</name>
</gene>
<keyword evidence="5 7" id="KW-0418">Kinase</keyword>
<dbReference type="SMART" id="SM00220">
    <property type="entry name" value="S_TKc"/>
    <property type="match status" value="1"/>
</dbReference>
<dbReference type="InterPro" id="IPR017441">
    <property type="entry name" value="Protein_kinase_ATP_BS"/>
</dbReference>
<evidence type="ECO:0000256" key="7">
    <source>
        <dbReference type="PIRNR" id="PIRNR037579"/>
    </source>
</evidence>
<keyword evidence="2 7" id="KW-0723">Serine/threonine-protein kinase</keyword>
<dbReference type="SUPFAM" id="SSF56112">
    <property type="entry name" value="Protein kinase-like (PK-like)"/>
    <property type="match status" value="1"/>
</dbReference>
<dbReference type="InterPro" id="IPR050538">
    <property type="entry name" value="MAP_kinase_kinase_kinase"/>
</dbReference>
<evidence type="ECO:0000256" key="5">
    <source>
        <dbReference type="ARBA" id="ARBA00022777"/>
    </source>
</evidence>
<dbReference type="InterPro" id="IPR008271">
    <property type="entry name" value="Ser/Thr_kinase_AS"/>
</dbReference>
<dbReference type="InterPro" id="IPR017240">
    <property type="entry name" value="MAPKKK_Ssk2/Ssk22"/>
</dbReference>
<dbReference type="InterPro" id="IPR000719">
    <property type="entry name" value="Prot_kinase_dom"/>
</dbReference>
<evidence type="ECO:0000256" key="8">
    <source>
        <dbReference type="PROSITE-ProRule" id="PRU10141"/>
    </source>
</evidence>
<dbReference type="PANTHER" id="PTHR48016">
    <property type="entry name" value="MAP KINASE KINASE KINASE SSK2-RELATED-RELATED"/>
    <property type="match status" value="1"/>
</dbReference>
<feature type="domain" description="Protein kinase" evidence="10">
    <location>
        <begin position="1153"/>
        <end position="1437"/>
    </location>
</feature>
<evidence type="ECO:0000313" key="11">
    <source>
        <dbReference type="EMBL" id="CAK9441225.1"/>
    </source>
</evidence>